<feature type="compositionally biased region" description="Basic residues" evidence="1">
    <location>
        <begin position="25"/>
        <end position="35"/>
    </location>
</feature>
<evidence type="ECO:0000313" key="2">
    <source>
        <dbReference type="EMBL" id="RRT36996.1"/>
    </source>
</evidence>
<comment type="caution">
    <text evidence="2">The sequence shown here is derived from an EMBL/GenBank/DDBJ whole genome shotgun (WGS) entry which is preliminary data.</text>
</comment>
<evidence type="ECO:0000256" key="1">
    <source>
        <dbReference type="SAM" id="MobiDB-lite"/>
    </source>
</evidence>
<proteinExistence type="predicted"/>
<name>A0A444ENE6_ENSVE</name>
<accession>A0A444ENE6</accession>
<evidence type="ECO:0000313" key="3">
    <source>
        <dbReference type="Proteomes" id="UP000287651"/>
    </source>
</evidence>
<dbReference type="EMBL" id="AMZH03022818">
    <property type="protein sequence ID" value="RRT36996.1"/>
    <property type="molecule type" value="Genomic_DNA"/>
</dbReference>
<feature type="region of interest" description="Disordered" evidence="1">
    <location>
        <begin position="1"/>
        <end position="90"/>
    </location>
</feature>
<protein>
    <submittedName>
        <fullName evidence="2">Uncharacterized protein</fullName>
    </submittedName>
</protein>
<sequence>MPLRHRAPALHLRRHLVCRHVGQGPHRRRRDRGRVHGQESIGRRRHHPGPLGHRREPDGQPPGVQEKLRERGRKPGEGGRETAVRGRLAR</sequence>
<organism evidence="2 3">
    <name type="scientific">Ensete ventricosum</name>
    <name type="common">Abyssinian banana</name>
    <name type="synonym">Musa ensete</name>
    <dbReference type="NCBI Taxonomy" id="4639"/>
    <lineage>
        <taxon>Eukaryota</taxon>
        <taxon>Viridiplantae</taxon>
        <taxon>Streptophyta</taxon>
        <taxon>Embryophyta</taxon>
        <taxon>Tracheophyta</taxon>
        <taxon>Spermatophyta</taxon>
        <taxon>Magnoliopsida</taxon>
        <taxon>Liliopsida</taxon>
        <taxon>Zingiberales</taxon>
        <taxon>Musaceae</taxon>
        <taxon>Ensete</taxon>
    </lineage>
</organism>
<feature type="compositionally biased region" description="Basic and acidic residues" evidence="1">
    <location>
        <begin position="66"/>
        <end position="84"/>
    </location>
</feature>
<reference evidence="2 3" key="1">
    <citation type="journal article" date="2014" name="Agronomy (Basel)">
        <title>A Draft Genome Sequence for Ensete ventricosum, the Drought-Tolerant Tree Against Hunger.</title>
        <authorList>
            <person name="Harrison J."/>
            <person name="Moore K.A."/>
            <person name="Paszkiewicz K."/>
            <person name="Jones T."/>
            <person name="Grant M."/>
            <person name="Ambacheew D."/>
            <person name="Muzemil S."/>
            <person name="Studholme D.J."/>
        </authorList>
    </citation>
    <scope>NUCLEOTIDE SEQUENCE [LARGE SCALE GENOMIC DNA]</scope>
</reference>
<feature type="compositionally biased region" description="Basic residues" evidence="1">
    <location>
        <begin position="1"/>
        <end position="18"/>
    </location>
</feature>
<dbReference type="AlphaFoldDB" id="A0A444ENE6"/>
<dbReference type="Proteomes" id="UP000287651">
    <property type="component" value="Unassembled WGS sequence"/>
</dbReference>
<gene>
    <name evidence="2" type="ORF">B296_00042309</name>
</gene>